<gene>
    <name evidence="8" type="ORF">GCM10023200_26730</name>
</gene>
<dbReference type="SUPFAM" id="SSF51905">
    <property type="entry name" value="FAD/NAD(P)-binding domain"/>
    <property type="match status" value="2"/>
</dbReference>
<evidence type="ECO:0000256" key="2">
    <source>
        <dbReference type="ARBA" id="ARBA00010139"/>
    </source>
</evidence>
<sequence length="546" mass="59886">MTATETATSTATDTPVRRVDALVVGAGLAGLYMLHRFRGLGLSAVVLEAADDIGGTWYHNRYPGARCDVESMEYSYSFSPELEQEWDWTEKYPTQPEILRYVNHVADRFGLRDGVRLGTRVAAAHYRDADGRWTVTTGAGEVYDTEQLVMATGCLSTSKLPEIPGVETFAGRTFHTAHWPQDPVDFTGRRVAVIGTGSSGIQAIPLIAEQAADLTVFQRTANFSMPANNAPLSDEAQAQRKQRYREHREAARRSGFGVPVEEATQSALAVDPAERHAKYESVWGVNLVGLLASYTDSIVDPDANETAAEFVREKIRGIVDDPETAETLSPRDHPFGTKRPCLDTGYYATFNRDTVHLVDLKRTPLQEITPRGVRTTEQEYEVDDLVFATGFDAMTGTLLAVDIRGRGGQRLADKWADGPVTHLGLQVAGFPNLYTITGPGSPSVLSNMMVSIEQHVDFVADTVAYAHARGDTVVESTEDAERGWTDHVREVGEYTLYPRANSWYMGSNVPGKPRVFMAYIGGVGNYRAHCDQLAADGYPGFAFSAP</sequence>
<name>A0ABP9B7N1_9PSEU</name>
<dbReference type="InterPro" id="IPR036188">
    <property type="entry name" value="FAD/NAD-bd_sf"/>
</dbReference>
<dbReference type="InterPro" id="IPR050775">
    <property type="entry name" value="FAD-binding_Monooxygenases"/>
</dbReference>
<keyword evidence="7" id="KW-0503">Monooxygenase</keyword>
<dbReference type="EMBL" id="BAABHO010000018">
    <property type="protein sequence ID" value="GAA4790413.1"/>
    <property type="molecule type" value="Genomic_DNA"/>
</dbReference>
<keyword evidence="3" id="KW-0285">Flavoprotein</keyword>
<dbReference type="Gene3D" id="3.50.50.60">
    <property type="entry name" value="FAD/NAD(P)-binding domain"/>
    <property type="match status" value="2"/>
</dbReference>
<organism evidence="8 9">
    <name type="scientific">Actinomycetospora chlora</name>
    <dbReference type="NCBI Taxonomy" id="663608"/>
    <lineage>
        <taxon>Bacteria</taxon>
        <taxon>Bacillati</taxon>
        <taxon>Actinomycetota</taxon>
        <taxon>Actinomycetes</taxon>
        <taxon>Pseudonocardiales</taxon>
        <taxon>Pseudonocardiaceae</taxon>
        <taxon>Actinomycetospora</taxon>
    </lineage>
</organism>
<evidence type="ECO:0000256" key="7">
    <source>
        <dbReference type="ARBA" id="ARBA00023033"/>
    </source>
</evidence>
<evidence type="ECO:0000256" key="4">
    <source>
        <dbReference type="ARBA" id="ARBA00022827"/>
    </source>
</evidence>
<protein>
    <submittedName>
        <fullName evidence="8">NAD(P)/FAD-dependent oxidoreductase</fullName>
    </submittedName>
</protein>
<dbReference type="PANTHER" id="PTHR43098:SF3">
    <property type="entry name" value="L-ORNITHINE N(5)-MONOOXYGENASE-RELATED"/>
    <property type="match status" value="1"/>
</dbReference>
<evidence type="ECO:0000256" key="1">
    <source>
        <dbReference type="ARBA" id="ARBA00001974"/>
    </source>
</evidence>
<evidence type="ECO:0000256" key="5">
    <source>
        <dbReference type="ARBA" id="ARBA00022857"/>
    </source>
</evidence>
<keyword evidence="9" id="KW-1185">Reference proteome</keyword>
<comment type="caution">
    <text evidence="8">The sequence shown here is derived from an EMBL/GenBank/DDBJ whole genome shotgun (WGS) entry which is preliminary data.</text>
</comment>
<keyword evidence="5" id="KW-0521">NADP</keyword>
<proteinExistence type="inferred from homology"/>
<evidence type="ECO:0000313" key="9">
    <source>
        <dbReference type="Proteomes" id="UP001500928"/>
    </source>
</evidence>
<dbReference type="RefSeq" id="WP_345415108.1">
    <property type="nucleotide sequence ID" value="NZ_BAABHO010000018.1"/>
</dbReference>
<dbReference type="Pfam" id="PF13738">
    <property type="entry name" value="Pyr_redox_3"/>
    <property type="match status" value="1"/>
</dbReference>
<dbReference type="Proteomes" id="UP001500928">
    <property type="component" value="Unassembled WGS sequence"/>
</dbReference>
<evidence type="ECO:0000256" key="6">
    <source>
        <dbReference type="ARBA" id="ARBA00023002"/>
    </source>
</evidence>
<keyword evidence="4" id="KW-0274">FAD</keyword>
<evidence type="ECO:0000256" key="3">
    <source>
        <dbReference type="ARBA" id="ARBA00022630"/>
    </source>
</evidence>
<dbReference type="PRINTS" id="PR00411">
    <property type="entry name" value="PNDRDTASEI"/>
</dbReference>
<reference evidence="9" key="1">
    <citation type="journal article" date="2019" name="Int. J. Syst. Evol. Microbiol.">
        <title>The Global Catalogue of Microorganisms (GCM) 10K type strain sequencing project: providing services to taxonomists for standard genome sequencing and annotation.</title>
        <authorList>
            <consortium name="The Broad Institute Genomics Platform"/>
            <consortium name="The Broad Institute Genome Sequencing Center for Infectious Disease"/>
            <person name="Wu L."/>
            <person name="Ma J."/>
        </authorList>
    </citation>
    <scope>NUCLEOTIDE SEQUENCE [LARGE SCALE GENOMIC DNA]</scope>
    <source>
        <strain evidence="9">JCM 17979</strain>
    </source>
</reference>
<comment type="similarity">
    <text evidence="2">Belongs to the FAD-binding monooxygenase family.</text>
</comment>
<evidence type="ECO:0000313" key="8">
    <source>
        <dbReference type="EMBL" id="GAA4790413.1"/>
    </source>
</evidence>
<keyword evidence="6" id="KW-0560">Oxidoreductase</keyword>
<accession>A0ABP9B7N1</accession>
<comment type="cofactor">
    <cofactor evidence="1">
        <name>FAD</name>
        <dbReference type="ChEBI" id="CHEBI:57692"/>
    </cofactor>
</comment>
<dbReference type="PANTHER" id="PTHR43098">
    <property type="entry name" value="L-ORNITHINE N(5)-MONOOXYGENASE-RELATED"/>
    <property type="match status" value="1"/>
</dbReference>